<name>A0A075FNF9_9ARCH</name>
<proteinExistence type="predicted"/>
<dbReference type="InterPro" id="IPR012666">
    <property type="entry name" value="CbtA_put"/>
</dbReference>
<dbReference type="Pfam" id="PF09490">
    <property type="entry name" value="CbtA"/>
    <property type="match status" value="1"/>
</dbReference>
<dbReference type="AlphaFoldDB" id="A0A075FNF9"/>
<feature type="transmembrane region" description="Helical" evidence="1">
    <location>
        <begin position="7"/>
        <end position="27"/>
    </location>
</feature>
<evidence type="ECO:0000256" key="1">
    <source>
        <dbReference type="SAM" id="Phobius"/>
    </source>
</evidence>
<keyword evidence="1" id="KW-1133">Transmembrane helix</keyword>
<feature type="transmembrane region" description="Helical" evidence="1">
    <location>
        <begin position="108"/>
        <end position="126"/>
    </location>
</feature>
<feature type="transmembrane region" description="Helical" evidence="1">
    <location>
        <begin position="75"/>
        <end position="96"/>
    </location>
</feature>
<evidence type="ECO:0000313" key="2">
    <source>
        <dbReference type="EMBL" id="AIE92783.1"/>
    </source>
</evidence>
<dbReference type="EMBL" id="KF900375">
    <property type="protein sequence ID" value="AIE92783.1"/>
    <property type="molecule type" value="Genomic_DNA"/>
</dbReference>
<reference evidence="2" key="1">
    <citation type="journal article" date="2014" name="Genome Biol. Evol.">
        <title>Pangenome evidence for extensive interdomain horizontal transfer affecting lineage core and shell genes in uncultured planktonic thaumarchaeota and euryarchaeota.</title>
        <authorList>
            <person name="Deschamps P."/>
            <person name="Zivanovic Y."/>
            <person name="Moreira D."/>
            <person name="Rodriguez-Valera F."/>
            <person name="Lopez-Garcia P."/>
        </authorList>
    </citation>
    <scope>NUCLEOTIDE SEQUENCE</scope>
</reference>
<organism evidence="2">
    <name type="scientific">uncultured marine thaumarchaeote AD1000_26_G12</name>
    <dbReference type="NCBI Taxonomy" id="1455904"/>
    <lineage>
        <taxon>Archaea</taxon>
        <taxon>Nitrososphaerota</taxon>
        <taxon>environmental samples</taxon>
    </lineage>
</organism>
<feature type="transmembrane region" description="Helical" evidence="1">
    <location>
        <begin position="146"/>
        <end position="166"/>
    </location>
</feature>
<evidence type="ECO:0008006" key="3">
    <source>
        <dbReference type="Google" id="ProtNLM"/>
    </source>
</evidence>
<accession>A0A075FNF9</accession>
<keyword evidence="1" id="KW-0472">Membrane</keyword>
<protein>
    <recommendedName>
        <fullName evidence="3">Cobalt transporter subunit (CbtA)</fullName>
    </recommendedName>
</protein>
<sequence length="190" mass="21163">MGFLKTGLFVITVLVSGSFAGLIYGGLNLAIVEPFLDDATNIENQNLFESGEESDTTEFWVEYYSYRSWQKGGQILAATILGASLGSLFGIVFAYSRKSLPSDNNIRKTIVLAGIMWFVLFVIPFLKYPANPPTVGETETVVLRGILYLSFIAISGFSALGFYQLYKRLEANKKLSLLLDMEFLLLLYSF</sequence>
<keyword evidence="1" id="KW-0812">Transmembrane</keyword>